<dbReference type="PANTHER" id="PTHR30520">
    <property type="entry name" value="FORMATE TRANSPORTER-RELATED"/>
    <property type="match status" value="1"/>
</dbReference>
<feature type="transmembrane region" description="Helical" evidence="5">
    <location>
        <begin position="207"/>
        <end position="224"/>
    </location>
</feature>
<feature type="transmembrane region" description="Helical" evidence="5">
    <location>
        <begin position="109"/>
        <end position="130"/>
    </location>
</feature>
<comment type="caution">
    <text evidence="6">The sequence shown here is derived from an EMBL/GenBank/DDBJ whole genome shotgun (WGS) entry which is preliminary data.</text>
</comment>
<dbReference type="Proteomes" id="UP000003697">
    <property type="component" value="Unassembled WGS sequence"/>
</dbReference>
<feature type="transmembrane region" description="Helical" evidence="5">
    <location>
        <begin position="151"/>
        <end position="173"/>
    </location>
</feature>
<evidence type="ECO:0000313" key="6">
    <source>
        <dbReference type="EMBL" id="EFX96958.1"/>
    </source>
</evidence>
<feature type="transmembrane region" description="Helical" evidence="5">
    <location>
        <begin position="83"/>
        <end position="103"/>
    </location>
</feature>
<evidence type="ECO:0000256" key="2">
    <source>
        <dbReference type="ARBA" id="ARBA00022692"/>
    </source>
</evidence>
<keyword evidence="3 5" id="KW-1133">Transmembrane helix</keyword>
<evidence type="ECO:0000256" key="1">
    <source>
        <dbReference type="ARBA" id="ARBA00004141"/>
    </source>
</evidence>
<name>A0ABN0CIT6_STRVE</name>
<protein>
    <submittedName>
        <fullName evidence="6">Formate/nitrite transporter</fullName>
    </submittedName>
</protein>
<dbReference type="EMBL" id="AEVI01000005">
    <property type="protein sequence ID" value="EFX96958.1"/>
    <property type="molecule type" value="Genomic_DNA"/>
</dbReference>
<sequence length="311" mass="35138">MLHLEHPHTKTWKSWGNCPDFFHGHLRFIFTRACAFAMLQATHFRGKPMSQFQEKVFAACAKKEALFDESLGRYALRSMLAGAYLTMSTAVGIIGADVIATGIPALSRFVFAFIFAIGLVFVLIFNGELATSNMMFLTSGAYYGKIKWSKMCTILLYCTFFNFVGALILAWFFNQSFSFQHLTDKSFLVTAVSTKLRKTDWMNFTEGITANMFVNIAILGYMLLKEESAKIFIALSAIFMFVFLINEHLIANFASFMLLGFNGVRDAVDNFTLANILRQWIVVFFGNWIGGGIFIGLAYSWLNKTKTPHID</sequence>
<organism evidence="6 7">
    <name type="scientific">Streptococcus vestibularis ATCC 49124</name>
    <dbReference type="NCBI Taxonomy" id="889206"/>
    <lineage>
        <taxon>Bacteria</taxon>
        <taxon>Bacillati</taxon>
        <taxon>Bacillota</taxon>
        <taxon>Bacilli</taxon>
        <taxon>Lactobacillales</taxon>
        <taxon>Streptococcaceae</taxon>
        <taxon>Streptococcus</taxon>
    </lineage>
</organism>
<dbReference type="PANTHER" id="PTHR30520:SF8">
    <property type="entry name" value="NITRITE TRANSPORTER NIRC"/>
    <property type="match status" value="1"/>
</dbReference>
<evidence type="ECO:0000256" key="4">
    <source>
        <dbReference type="ARBA" id="ARBA00023136"/>
    </source>
</evidence>
<comment type="subcellular location">
    <subcellularLocation>
        <location evidence="1">Membrane</location>
        <topology evidence="1">Multi-pass membrane protein</topology>
    </subcellularLocation>
</comment>
<keyword evidence="4 5" id="KW-0472">Membrane</keyword>
<dbReference type="InterPro" id="IPR000292">
    <property type="entry name" value="For/NO2_transpt"/>
</dbReference>
<keyword evidence="2 5" id="KW-0812">Transmembrane</keyword>
<proteinExistence type="predicted"/>
<reference evidence="6 7" key="1">
    <citation type="submission" date="2011-01" db="EMBL/GenBank/DDBJ databases">
        <authorList>
            <person name="Muzny D."/>
            <person name="Qin X."/>
            <person name="Buhay C."/>
            <person name="Dugan-Rocha S."/>
            <person name="Ding Y."/>
            <person name="Chen G."/>
            <person name="Hawes A."/>
            <person name="Holder M."/>
            <person name="Jhangiani S."/>
            <person name="Johnson A."/>
            <person name="Khan Z."/>
            <person name="Li Z."/>
            <person name="Liu W."/>
            <person name="Liu X."/>
            <person name="Perez L."/>
            <person name="Shen H."/>
            <person name="Wang Q."/>
            <person name="Watt J."/>
            <person name="Xi L."/>
            <person name="Xin Y."/>
            <person name="Zhou J."/>
            <person name="Deng J."/>
            <person name="Jiang H."/>
            <person name="Liu Y."/>
            <person name="Qu J."/>
            <person name="Song X.-Z."/>
            <person name="Zhang L."/>
            <person name="Villasana D."/>
            <person name="Johnson A."/>
            <person name="Liu J."/>
            <person name="Liyanage D."/>
            <person name="Lorensuhewa L."/>
            <person name="Robinson T."/>
            <person name="Song A."/>
            <person name="Song B.-B."/>
            <person name="Dinh H."/>
            <person name="Thornton R."/>
            <person name="Coyle M."/>
            <person name="Francisco L."/>
            <person name="Jackson L."/>
            <person name="Javaid M."/>
            <person name="Korchina V."/>
            <person name="Kovar C."/>
            <person name="Mata R."/>
            <person name="Mathew T."/>
            <person name="Ngo R."/>
            <person name="Nguyen L."/>
            <person name="Nguyen N."/>
            <person name="Okwuonu G."/>
            <person name="Ongeri F."/>
            <person name="Pham C."/>
            <person name="Simmons D."/>
            <person name="Wilczek-Boney K."/>
            <person name="Hale W."/>
            <person name="Jakkamsetti A."/>
            <person name="Pham P."/>
            <person name="Ruth R."/>
            <person name="San Lucas F."/>
            <person name="Warren J."/>
            <person name="Zhang J."/>
            <person name="Zhao Z."/>
            <person name="Zhou C."/>
            <person name="Zhu D."/>
            <person name="Lee S."/>
            <person name="Bess C."/>
            <person name="Blankenburg K."/>
            <person name="Forbes L."/>
            <person name="Fu Q."/>
            <person name="Gubbala S."/>
            <person name="Hirani K."/>
            <person name="Jayaseelan J.C."/>
            <person name="Lara F."/>
            <person name="Munidasa M."/>
            <person name="Palculict T."/>
            <person name="Patil S."/>
            <person name="Pu L.-L."/>
            <person name="Saada N."/>
            <person name="Tang L."/>
            <person name="Weissenberger G."/>
            <person name="Zhu Y."/>
            <person name="Hemphill L."/>
            <person name="Shang Y."/>
            <person name="Youmans B."/>
            <person name="Ayvaz T."/>
            <person name="Ross M."/>
            <person name="Santibanez J."/>
            <person name="Aqrawi P."/>
            <person name="Gross S."/>
            <person name="Joshi V."/>
            <person name="Fowler G."/>
            <person name="Nazareth L."/>
            <person name="Reid J."/>
            <person name="Worley K."/>
            <person name="Petrosino J."/>
            <person name="Highlander S."/>
            <person name="Gibbs R."/>
        </authorList>
    </citation>
    <scope>NUCLEOTIDE SEQUENCE [LARGE SCALE GENOMIC DNA]</scope>
    <source>
        <strain evidence="6 7">ATCC 49124</strain>
    </source>
</reference>
<feature type="transmembrane region" description="Helical" evidence="5">
    <location>
        <begin position="231"/>
        <end position="259"/>
    </location>
</feature>
<accession>A0ABN0CIT6</accession>
<evidence type="ECO:0000313" key="7">
    <source>
        <dbReference type="Proteomes" id="UP000003697"/>
    </source>
</evidence>
<feature type="transmembrane region" description="Helical" evidence="5">
    <location>
        <begin position="279"/>
        <end position="302"/>
    </location>
</feature>
<dbReference type="InterPro" id="IPR023271">
    <property type="entry name" value="Aquaporin-like"/>
</dbReference>
<keyword evidence="7" id="KW-1185">Reference proteome</keyword>
<evidence type="ECO:0000256" key="5">
    <source>
        <dbReference type="SAM" id="Phobius"/>
    </source>
</evidence>
<gene>
    <name evidence="6" type="ORF">HMPREF9425_0172</name>
</gene>
<evidence type="ECO:0000256" key="3">
    <source>
        <dbReference type="ARBA" id="ARBA00022989"/>
    </source>
</evidence>
<dbReference type="Pfam" id="PF01226">
    <property type="entry name" value="Form_Nir_trans"/>
    <property type="match status" value="1"/>
</dbReference>
<dbReference type="Gene3D" id="1.20.1080.10">
    <property type="entry name" value="Glycerol uptake facilitator protein"/>
    <property type="match status" value="1"/>
</dbReference>